<evidence type="ECO:0000313" key="1">
    <source>
        <dbReference type="Proteomes" id="UP000694925"/>
    </source>
</evidence>
<gene>
    <name evidence="2" type="primary">LOC113464279</name>
</gene>
<dbReference type="AlphaFoldDB" id="A0AAJ7S150"/>
<sequence length="69" mass="7937">NSIILLDLNYRGSINTLKLSPNLRVRVKPTKKQLHLTHSDLEILKLERLLSFVREPTVLPPPKDVRVEA</sequence>
<proteinExistence type="predicted"/>
<dbReference type="GeneID" id="113464279"/>
<name>A0AAJ7S150_9HYME</name>
<dbReference type="RefSeq" id="XP_026669001.1">
    <property type="nucleotide sequence ID" value="XM_026813200.1"/>
</dbReference>
<dbReference type="KEGG" id="ccal:113464279"/>
<reference evidence="2" key="1">
    <citation type="submission" date="2025-08" db="UniProtKB">
        <authorList>
            <consortium name="RefSeq"/>
        </authorList>
    </citation>
    <scope>IDENTIFICATION</scope>
    <source>
        <tissue evidence="2">Whole body</tissue>
    </source>
</reference>
<protein>
    <submittedName>
        <fullName evidence="2">Dynein intermediate chain 2, ciliary-like</fullName>
    </submittedName>
</protein>
<feature type="non-terminal residue" evidence="2">
    <location>
        <position position="1"/>
    </location>
</feature>
<keyword evidence="1" id="KW-1185">Reference proteome</keyword>
<accession>A0AAJ7S150</accession>
<dbReference type="Proteomes" id="UP000694925">
    <property type="component" value="Unplaced"/>
</dbReference>
<evidence type="ECO:0000313" key="2">
    <source>
        <dbReference type="RefSeq" id="XP_026669001.1"/>
    </source>
</evidence>
<organism evidence="1 2">
    <name type="scientific">Ceratina calcarata</name>
    <dbReference type="NCBI Taxonomy" id="156304"/>
    <lineage>
        <taxon>Eukaryota</taxon>
        <taxon>Metazoa</taxon>
        <taxon>Ecdysozoa</taxon>
        <taxon>Arthropoda</taxon>
        <taxon>Hexapoda</taxon>
        <taxon>Insecta</taxon>
        <taxon>Pterygota</taxon>
        <taxon>Neoptera</taxon>
        <taxon>Endopterygota</taxon>
        <taxon>Hymenoptera</taxon>
        <taxon>Apocrita</taxon>
        <taxon>Aculeata</taxon>
        <taxon>Apoidea</taxon>
        <taxon>Anthophila</taxon>
        <taxon>Apidae</taxon>
        <taxon>Ceratina</taxon>
        <taxon>Zadontomerus</taxon>
    </lineage>
</organism>